<dbReference type="EMBL" id="PFVJ01000077">
    <property type="protein sequence ID" value="PJA89567.1"/>
    <property type="molecule type" value="Genomic_DNA"/>
</dbReference>
<proteinExistence type="predicted"/>
<comment type="caution">
    <text evidence="1">The sequence shown here is derived from an EMBL/GenBank/DDBJ whole genome shotgun (WGS) entry which is preliminary data.</text>
</comment>
<reference evidence="2" key="1">
    <citation type="submission" date="2017-09" db="EMBL/GenBank/DDBJ databases">
        <title>Depth-based differentiation of microbial function through sediment-hosted aquifers and enrichment of novel symbionts in the deep terrestrial subsurface.</title>
        <authorList>
            <person name="Probst A.J."/>
            <person name="Ladd B."/>
            <person name="Jarett J.K."/>
            <person name="Geller-Mcgrath D.E."/>
            <person name="Sieber C.M.K."/>
            <person name="Emerson J.B."/>
            <person name="Anantharaman K."/>
            <person name="Thomas B.C."/>
            <person name="Malmstrom R."/>
            <person name="Stieglmeier M."/>
            <person name="Klingl A."/>
            <person name="Woyke T."/>
            <person name="Ryan C.M."/>
            <person name="Banfield J.F."/>
        </authorList>
    </citation>
    <scope>NUCLEOTIDE SEQUENCE [LARGE SCALE GENOMIC DNA]</scope>
</reference>
<protein>
    <submittedName>
        <fullName evidence="1">Uncharacterized protein</fullName>
    </submittedName>
</protein>
<evidence type="ECO:0000313" key="2">
    <source>
        <dbReference type="Proteomes" id="UP000230843"/>
    </source>
</evidence>
<sequence>MNKKPLPFLTTHVVNIALNLEYCLYFLYSKPAKTPSFESISKESLTNDQLNISGYLIKHFLGLFLGDEPTREPWVEITEWKTSEIISDTSVKGRKKIEKEEEDFKLMINGIKQTSQRFGKNLWNPHNKDARKFLRKVIAQIDQFVLYTNRRVLCAQICSQLPDPEESFEDFESILYSGGPELAQEIMDIFLGQDDPKNLTGANGYMLITNEESIPKKFAPTLLEIIRSLLFDEALRRGYKYSPQK</sequence>
<name>A0A2M7Z619_9BACT</name>
<accession>A0A2M7Z619</accession>
<dbReference type="Proteomes" id="UP000230843">
    <property type="component" value="Unassembled WGS sequence"/>
</dbReference>
<evidence type="ECO:0000313" key="1">
    <source>
        <dbReference type="EMBL" id="PJA89567.1"/>
    </source>
</evidence>
<organism evidence="1 2">
    <name type="scientific">Candidatus Magasanikbacteria bacterium CG_4_9_14_3_um_filter_32_9</name>
    <dbReference type="NCBI Taxonomy" id="1974644"/>
    <lineage>
        <taxon>Bacteria</taxon>
        <taxon>Candidatus Magasanikiibacteriota</taxon>
    </lineage>
</organism>
<dbReference type="AlphaFoldDB" id="A0A2M7Z619"/>
<gene>
    <name evidence="1" type="ORF">CO137_03600</name>
</gene>